<proteinExistence type="predicted"/>
<reference evidence="2" key="1">
    <citation type="journal article" date="2014" name="Front. Microbiol.">
        <title>High frequency of phylogenetically diverse reductive dehalogenase-homologous genes in deep subseafloor sedimentary metagenomes.</title>
        <authorList>
            <person name="Kawai M."/>
            <person name="Futagami T."/>
            <person name="Toyoda A."/>
            <person name="Takaki Y."/>
            <person name="Nishi S."/>
            <person name="Hori S."/>
            <person name="Arai W."/>
            <person name="Tsubouchi T."/>
            <person name="Morono Y."/>
            <person name="Uchiyama I."/>
            <person name="Ito T."/>
            <person name="Fujiyama A."/>
            <person name="Inagaki F."/>
            <person name="Takami H."/>
        </authorList>
    </citation>
    <scope>NUCLEOTIDE SEQUENCE</scope>
    <source>
        <strain evidence="2">Expedition CK06-06</strain>
    </source>
</reference>
<evidence type="ECO:0000256" key="1">
    <source>
        <dbReference type="SAM" id="MobiDB-lite"/>
    </source>
</evidence>
<dbReference type="AlphaFoldDB" id="X0WPQ0"/>
<protein>
    <submittedName>
        <fullName evidence="2">Uncharacterized protein</fullName>
    </submittedName>
</protein>
<gene>
    <name evidence="2" type="ORF">S01H1_57705</name>
</gene>
<evidence type="ECO:0000313" key="2">
    <source>
        <dbReference type="EMBL" id="GAG14671.1"/>
    </source>
</evidence>
<sequence>KKASECNIQTPEEVAQYLRKSPSWVYKHWQELGGRKLGGSLLFPGKEDLYERLFHQGQGVAVRSTPERNPLHQGVVQNQESGKRCRSKKKGGTDQPDNRAISREDRNRHNLLGPDKSEA</sequence>
<name>X0WPQ0_9ZZZZ</name>
<dbReference type="EMBL" id="BARS01037650">
    <property type="protein sequence ID" value="GAG14671.1"/>
    <property type="molecule type" value="Genomic_DNA"/>
</dbReference>
<feature type="compositionally biased region" description="Basic and acidic residues" evidence="1">
    <location>
        <begin position="96"/>
        <end position="108"/>
    </location>
</feature>
<feature type="region of interest" description="Disordered" evidence="1">
    <location>
        <begin position="61"/>
        <end position="119"/>
    </location>
</feature>
<comment type="caution">
    <text evidence="2">The sequence shown here is derived from an EMBL/GenBank/DDBJ whole genome shotgun (WGS) entry which is preliminary data.</text>
</comment>
<accession>X0WPQ0</accession>
<feature type="non-terminal residue" evidence="2">
    <location>
        <position position="1"/>
    </location>
</feature>
<organism evidence="2">
    <name type="scientific">marine sediment metagenome</name>
    <dbReference type="NCBI Taxonomy" id="412755"/>
    <lineage>
        <taxon>unclassified sequences</taxon>
        <taxon>metagenomes</taxon>
        <taxon>ecological metagenomes</taxon>
    </lineage>
</organism>